<protein>
    <submittedName>
        <fullName evidence="2">Uncharacterized protein</fullName>
    </submittedName>
</protein>
<keyword evidence="1" id="KW-0812">Transmembrane</keyword>
<keyword evidence="1" id="KW-1133">Transmembrane helix</keyword>
<gene>
    <name evidence="2" type="ORF">GGR90_002009</name>
</gene>
<accession>A0A7X5XRV3</accession>
<name>A0A7X5XRV3_9SPHN</name>
<dbReference type="AlphaFoldDB" id="A0A7X5XRV3"/>
<evidence type="ECO:0000256" key="1">
    <source>
        <dbReference type="SAM" id="Phobius"/>
    </source>
</evidence>
<evidence type="ECO:0000313" key="2">
    <source>
        <dbReference type="EMBL" id="NJB89834.1"/>
    </source>
</evidence>
<evidence type="ECO:0000313" key="3">
    <source>
        <dbReference type="Proteomes" id="UP000535078"/>
    </source>
</evidence>
<dbReference type="EMBL" id="JAATIT010000002">
    <property type="protein sequence ID" value="NJB89834.1"/>
    <property type="molecule type" value="Genomic_DNA"/>
</dbReference>
<dbReference type="RefSeq" id="WP_167921289.1">
    <property type="nucleotide sequence ID" value="NZ_JAATIT010000002.1"/>
</dbReference>
<reference evidence="2 3" key="1">
    <citation type="submission" date="2020-03" db="EMBL/GenBank/DDBJ databases">
        <title>Genomic Encyclopedia of Type Strains, Phase IV (KMG-IV): sequencing the most valuable type-strain genomes for metagenomic binning, comparative biology and taxonomic classification.</title>
        <authorList>
            <person name="Goeker M."/>
        </authorList>
    </citation>
    <scope>NUCLEOTIDE SEQUENCE [LARGE SCALE GENOMIC DNA]</scope>
    <source>
        <strain evidence="2 3">DSM 25229</strain>
    </source>
</reference>
<keyword evidence="1" id="KW-0472">Membrane</keyword>
<feature type="transmembrane region" description="Helical" evidence="1">
    <location>
        <begin position="6"/>
        <end position="24"/>
    </location>
</feature>
<dbReference type="Proteomes" id="UP000535078">
    <property type="component" value="Unassembled WGS sequence"/>
</dbReference>
<keyword evidence="3" id="KW-1185">Reference proteome</keyword>
<organism evidence="2 3">
    <name type="scientific">Sphingopyxis italica</name>
    <dbReference type="NCBI Taxonomy" id="1129133"/>
    <lineage>
        <taxon>Bacteria</taxon>
        <taxon>Pseudomonadati</taxon>
        <taxon>Pseudomonadota</taxon>
        <taxon>Alphaproteobacteria</taxon>
        <taxon>Sphingomonadales</taxon>
        <taxon>Sphingomonadaceae</taxon>
        <taxon>Sphingopyxis</taxon>
    </lineage>
</organism>
<proteinExistence type="predicted"/>
<sequence>MDNWVIAGLIVAVIFMCLRILEQLPKSRQAENFRFELPDEWVAVEIDNVMESDFKIAFIDGWDAGRGFSIYGKVLHRDETVIDALHLPERIGIIVGPMTDWFKESRIGGVRIYESGGCEVFMGLPTDLAQALLNELRRDSMQIVRLGIKKVRGKDGRESFGLFSFELSKPF</sequence>
<comment type="caution">
    <text evidence="2">The sequence shown here is derived from an EMBL/GenBank/DDBJ whole genome shotgun (WGS) entry which is preliminary data.</text>
</comment>